<evidence type="ECO:0000313" key="7">
    <source>
        <dbReference type="Proteomes" id="UP000018001"/>
    </source>
</evidence>
<evidence type="ECO:0000256" key="3">
    <source>
        <dbReference type="ARBA" id="ARBA00023163"/>
    </source>
</evidence>
<evidence type="ECO:0000313" key="6">
    <source>
        <dbReference type="EMBL" id="GAD92952.1"/>
    </source>
</evidence>
<dbReference type="AlphaFoldDB" id="V5FWF8"/>
<organism evidence="6 7">
    <name type="scientific">Byssochlamys spectabilis (strain No. 5 / NBRC 109023)</name>
    <name type="common">Paecilomyces variotii</name>
    <dbReference type="NCBI Taxonomy" id="1356009"/>
    <lineage>
        <taxon>Eukaryota</taxon>
        <taxon>Fungi</taxon>
        <taxon>Dikarya</taxon>
        <taxon>Ascomycota</taxon>
        <taxon>Pezizomycotina</taxon>
        <taxon>Eurotiomycetes</taxon>
        <taxon>Eurotiomycetidae</taxon>
        <taxon>Eurotiales</taxon>
        <taxon>Thermoascaceae</taxon>
        <taxon>Paecilomyces</taxon>
    </lineage>
</organism>
<dbReference type="PANTHER" id="PTHR47424">
    <property type="entry name" value="REGULATORY PROTEIN GAL4"/>
    <property type="match status" value="1"/>
</dbReference>
<evidence type="ECO:0000256" key="1">
    <source>
        <dbReference type="ARBA" id="ARBA00023015"/>
    </source>
</evidence>
<dbReference type="GO" id="GO:0005634">
    <property type="term" value="C:nucleus"/>
    <property type="evidence" value="ECO:0007669"/>
    <property type="project" value="TreeGrafter"/>
</dbReference>
<dbReference type="GO" id="GO:0006351">
    <property type="term" value="P:DNA-templated transcription"/>
    <property type="evidence" value="ECO:0007669"/>
    <property type="project" value="InterPro"/>
</dbReference>
<dbReference type="SMART" id="SM00906">
    <property type="entry name" value="Fungal_trans"/>
    <property type="match status" value="1"/>
</dbReference>
<dbReference type="CDD" id="cd12148">
    <property type="entry name" value="fungal_TF_MHR"/>
    <property type="match status" value="1"/>
</dbReference>
<evidence type="ECO:0000256" key="2">
    <source>
        <dbReference type="ARBA" id="ARBA00023125"/>
    </source>
</evidence>
<dbReference type="GO" id="GO:0000981">
    <property type="term" value="F:DNA-binding transcription factor activity, RNA polymerase II-specific"/>
    <property type="evidence" value="ECO:0007669"/>
    <property type="project" value="TreeGrafter"/>
</dbReference>
<proteinExistence type="predicted"/>
<dbReference type="PANTHER" id="PTHR47424:SF3">
    <property type="entry name" value="REGULATORY PROTEIN GAL4"/>
    <property type="match status" value="1"/>
</dbReference>
<evidence type="ECO:0000256" key="4">
    <source>
        <dbReference type="ARBA" id="ARBA00023242"/>
    </source>
</evidence>
<protein>
    <recommendedName>
        <fullName evidence="5">Xylanolytic transcriptional activator regulatory domain-containing protein</fullName>
    </recommendedName>
</protein>
<dbReference type="GO" id="GO:0008270">
    <property type="term" value="F:zinc ion binding"/>
    <property type="evidence" value="ECO:0007669"/>
    <property type="project" value="InterPro"/>
</dbReference>
<feature type="domain" description="Xylanolytic transcriptional activator regulatory" evidence="5">
    <location>
        <begin position="131"/>
        <end position="201"/>
    </location>
</feature>
<dbReference type="EMBL" id="BAUL01000041">
    <property type="protein sequence ID" value="GAD92952.1"/>
    <property type="molecule type" value="Genomic_DNA"/>
</dbReference>
<dbReference type="InParanoid" id="V5FWF8"/>
<dbReference type="GO" id="GO:0000435">
    <property type="term" value="P:positive regulation of transcription from RNA polymerase II promoter by galactose"/>
    <property type="evidence" value="ECO:0007669"/>
    <property type="project" value="TreeGrafter"/>
</dbReference>
<keyword evidence="2" id="KW-0238">DNA-binding</keyword>
<name>V5FWF8_BYSSN</name>
<dbReference type="Proteomes" id="UP000018001">
    <property type="component" value="Unassembled WGS sequence"/>
</dbReference>
<evidence type="ECO:0000259" key="5">
    <source>
        <dbReference type="SMART" id="SM00906"/>
    </source>
</evidence>
<dbReference type="GO" id="GO:0000978">
    <property type="term" value="F:RNA polymerase II cis-regulatory region sequence-specific DNA binding"/>
    <property type="evidence" value="ECO:0007669"/>
    <property type="project" value="TreeGrafter"/>
</dbReference>
<accession>V5FWF8</accession>
<sequence>MTTTPPRQDADDFVRCFFEFVHPLFPVLHQPSFEAQYKSVWLPGGHSKLRDVVSVEEDCILLTTLNLVFALGCQYSSLVPRARRSSLADELYQQSRKHFVFEILDASSLPLVQLLLLKGIYLQSSRYPTRFWNVVGLAIRAAQSLGLHLDIESGTQLSREMRRRVWHVCVCLDRLLAMSFGRPTMVGKSWNVPVPSMIDDEYLLNNGEDGVQPEHVPSRMGLFVFSCPLFEILADVLGYFYIDDGANGYPKHLGSETCNKEVLTQVLDFNRRLDNLFDSIPEYLQTTKIIRTVNADKNSSVNLQQQVLYCRTVTFASITILLASLKCPYVDTDIGSDSFETSWDRCLSILEHYKDQIHSAAQAIHILQILRSRGTPELDRNDHSGGPEVSLADSVQSPQIPLALDSPDQFDLSTFNPYGAEFLADAWFGQQITSLDFFFTS</sequence>
<keyword evidence="3" id="KW-0804">Transcription</keyword>
<gene>
    <name evidence="6" type="ORF">PVAR5_1551</name>
</gene>
<reference evidence="7" key="1">
    <citation type="journal article" date="2014" name="Genome Announc.">
        <title>Draft genome sequence of the formaldehyde-resistant fungus Byssochlamys spectabilis No. 5 (anamorph Paecilomyces variotii No. 5) (NBRC109023).</title>
        <authorList>
            <person name="Oka T."/>
            <person name="Ekino K."/>
            <person name="Fukuda K."/>
            <person name="Nomura Y."/>
        </authorList>
    </citation>
    <scope>NUCLEOTIDE SEQUENCE [LARGE SCALE GENOMIC DNA]</scope>
    <source>
        <strain evidence="7">No. 5 / NBRC 109023</strain>
    </source>
</reference>
<dbReference type="InterPro" id="IPR051127">
    <property type="entry name" value="Fungal_SecMet_Regulators"/>
</dbReference>
<keyword evidence="7" id="KW-1185">Reference proteome</keyword>
<dbReference type="HOGENOM" id="CLU_621113_0_0_1"/>
<dbReference type="Pfam" id="PF04082">
    <property type="entry name" value="Fungal_trans"/>
    <property type="match status" value="1"/>
</dbReference>
<dbReference type="InterPro" id="IPR007219">
    <property type="entry name" value="XnlR_reg_dom"/>
</dbReference>
<dbReference type="eggNOG" id="ENOG502RJRW">
    <property type="taxonomic scope" value="Eukaryota"/>
</dbReference>
<dbReference type="OrthoDB" id="3364175at2759"/>
<keyword evidence="4" id="KW-0539">Nucleus</keyword>
<keyword evidence="1" id="KW-0805">Transcription regulation</keyword>
<comment type="caution">
    <text evidence="6">The sequence shown here is derived from an EMBL/GenBank/DDBJ whole genome shotgun (WGS) entry which is preliminary data.</text>
</comment>